<proteinExistence type="predicted"/>
<dbReference type="PANTHER" id="PTHR33327">
    <property type="entry name" value="ENDONUCLEASE"/>
    <property type="match status" value="1"/>
</dbReference>
<organism evidence="2 3">
    <name type="scientific">Octopus sinensis</name>
    <name type="common">East Asian common octopus</name>
    <dbReference type="NCBI Taxonomy" id="2607531"/>
    <lineage>
        <taxon>Eukaryota</taxon>
        <taxon>Metazoa</taxon>
        <taxon>Spiralia</taxon>
        <taxon>Lophotrochozoa</taxon>
        <taxon>Mollusca</taxon>
        <taxon>Cephalopoda</taxon>
        <taxon>Coleoidea</taxon>
        <taxon>Octopodiformes</taxon>
        <taxon>Octopoda</taxon>
        <taxon>Incirrata</taxon>
        <taxon>Octopodidae</taxon>
        <taxon>Octopus</taxon>
    </lineage>
</organism>
<sequence length="249" mass="27495">MAASGLPSFTGDAGLWLAQVESHFAKHAVHPQQQLHLLYSSLPSRLTTSVRDLIISPHPDATYASVKAENLRLNRQSEESQFNELMADEQLGDRTPSQFLCHLRELSGNAADAPLLWKIFFSRLPAHMQTMLATALESVSVDQIATMADKILEFSGPSPSRGLYACTEPPPTPSPTKNSLAEKIDALTQRIDDLCRAIGHRPRSRSRSGSVSRSRCDSASRSSWCWYHSKYAEKAERCTQPGTFQPSGN</sequence>
<evidence type="ECO:0000313" key="2">
    <source>
        <dbReference type="Proteomes" id="UP000515154"/>
    </source>
</evidence>
<dbReference type="PANTHER" id="PTHR33327:SF3">
    <property type="entry name" value="RNA-DIRECTED DNA POLYMERASE"/>
    <property type="match status" value="1"/>
</dbReference>
<name>A0A6P7SBL7_9MOLL</name>
<protein>
    <submittedName>
        <fullName evidence="3">Uncharacterized protein LOC115210759</fullName>
    </submittedName>
</protein>
<dbReference type="RefSeq" id="XP_029635376.1">
    <property type="nucleotide sequence ID" value="XM_029779516.1"/>
</dbReference>
<evidence type="ECO:0000313" key="3">
    <source>
        <dbReference type="RefSeq" id="XP_029635376.1"/>
    </source>
</evidence>
<evidence type="ECO:0000259" key="1">
    <source>
        <dbReference type="Pfam" id="PF23055"/>
    </source>
</evidence>
<dbReference type="AlphaFoldDB" id="A0A6P7SBL7"/>
<dbReference type="Proteomes" id="UP000515154">
    <property type="component" value="Linkage group LG1"/>
</dbReference>
<accession>A0A6P7SBL7</accession>
<feature type="domain" description="DUF7041" evidence="1">
    <location>
        <begin position="12"/>
        <end position="86"/>
    </location>
</feature>
<reference evidence="3" key="1">
    <citation type="submission" date="2025-08" db="UniProtKB">
        <authorList>
            <consortium name="RefSeq"/>
        </authorList>
    </citation>
    <scope>IDENTIFICATION</scope>
</reference>
<keyword evidence="2" id="KW-1185">Reference proteome</keyword>
<gene>
    <name evidence="3" type="primary">LOC115210759</name>
</gene>
<dbReference type="KEGG" id="osn:115210759"/>
<dbReference type="Pfam" id="PF23055">
    <property type="entry name" value="DUF7041"/>
    <property type="match status" value="1"/>
</dbReference>
<dbReference type="InterPro" id="IPR055469">
    <property type="entry name" value="DUF7041"/>
</dbReference>